<evidence type="ECO:0000313" key="3">
    <source>
        <dbReference type="Proteomes" id="UP000190774"/>
    </source>
</evidence>
<accession>A0A1T4XRL4</accession>
<evidence type="ECO:0000313" key="2">
    <source>
        <dbReference type="EMBL" id="SKA91715.1"/>
    </source>
</evidence>
<dbReference type="STRING" id="48467.SAMN02745166_01777"/>
<name>A0A1T4XRL4_9BACT</name>
<gene>
    <name evidence="2" type="ORF">SAMN02745166_01777</name>
</gene>
<sequence length="525" mass="59558">MHFLSQKKGRAWLLVTWVLVVSIASLVGTHLLLEWLANRQWSYAQQVIRDKGLVLDWRELLPPRLAEDVNYAAIDPLWGINFSEASEEQNERVLANRQLLRQAQKGLETAYLSTSSVALGRLPEWSQISTSLVKSKLLEKSPPVGGEAVAIHQALDQKIPILRQIAIASFAYSEAEFMPSWLGQDLSKILHENKIPLSSTLNLVCKGLLLQGIAAVESGDYVLALADARAVILLSKAMMREPSSLGRLVAMVYLRQTNEILWNLCRHRSLSDEQWTDFGRLLSSIDHEHDYLRQHNLEMAGNLEVIGHLAEHRSKCAAFFDAPLIESFVRPEMAPLLPDWFFTLNRARVAGFEMEHVFHPFQENGWAGVSAQREMLIKDLHLAEAEWKHMDLVFSRLLMTTIYSSLNQALQYESVWRQGIVAGALERYYLKHQNYPDKLQQLLPDFLNSVPLDPMDHQPVRYTLTDSGRYKLWCVGVDGRDDGGKVNPGNKSNPDGSLNRPTYLGDWVWQYEPVPLATESDSEGK</sequence>
<dbReference type="Proteomes" id="UP000190774">
    <property type="component" value="Unassembled WGS sequence"/>
</dbReference>
<dbReference type="SUPFAM" id="SSF54523">
    <property type="entry name" value="Pili subunits"/>
    <property type="match status" value="1"/>
</dbReference>
<dbReference type="EMBL" id="FUYE01000005">
    <property type="protein sequence ID" value="SKA91715.1"/>
    <property type="molecule type" value="Genomic_DNA"/>
</dbReference>
<keyword evidence="1" id="KW-1133">Transmembrane helix</keyword>
<dbReference type="Gene3D" id="3.30.700.10">
    <property type="entry name" value="Glycoprotein, Type 4 Pilin"/>
    <property type="match status" value="1"/>
</dbReference>
<dbReference type="InterPro" id="IPR045584">
    <property type="entry name" value="Pilin-like"/>
</dbReference>
<keyword evidence="1" id="KW-0812">Transmembrane</keyword>
<keyword evidence="3" id="KW-1185">Reference proteome</keyword>
<protein>
    <submittedName>
        <fullName evidence="2">Uncharacterized protein</fullName>
    </submittedName>
</protein>
<proteinExistence type="predicted"/>
<reference evidence="3" key="1">
    <citation type="submission" date="2017-02" db="EMBL/GenBank/DDBJ databases">
        <authorList>
            <person name="Varghese N."/>
            <person name="Submissions S."/>
        </authorList>
    </citation>
    <scope>NUCLEOTIDE SEQUENCE [LARGE SCALE GENOMIC DNA]</scope>
    <source>
        <strain evidence="3">ATCC 700200</strain>
    </source>
</reference>
<keyword evidence="1" id="KW-0472">Membrane</keyword>
<organism evidence="2 3">
    <name type="scientific">Prosthecobacter debontii</name>
    <dbReference type="NCBI Taxonomy" id="48467"/>
    <lineage>
        <taxon>Bacteria</taxon>
        <taxon>Pseudomonadati</taxon>
        <taxon>Verrucomicrobiota</taxon>
        <taxon>Verrucomicrobiia</taxon>
        <taxon>Verrucomicrobiales</taxon>
        <taxon>Verrucomicrobiaceae</taxon>
        <taxon>Prosthecobacter</taxon>
    </lineage>
</organism>
<evidence type="ECO:0000256" key="1">
    <source>
        <dbReference type="SAM" id="Phobius"/>
    </source>
</evidence>
<dbReference type="AlphaFoldDB" id="A0A1T4XRL4"/>
<feature type="transmembrane region" description="Helical" evidence="1">
    <location>
        <begin position="12"/>
        <end position="33"/>
    </location>
</feature>